<evidence type="ECO:0000313" key="2">
    <source>
        <dbReference type="EMBL" id="VCU07906.1"/>
    </source>
</evidence>
<dbReference type="AlphaFoldDB" id="A0A3S4AZD9"/>
<keyword evidence="1" id="KW-0732">Signal</keyword>
<name>A0A3S4AZD9_9BRAD</name>
<evidence type="ECO:0000256" key="1">
    <source>
        <dbReference type="SAM" id="SignalP"/>
    </source>
</evidence>
<reference evidence="3" key="1">
    <citation type="submission" date="2018-10" db="EMBL/GenBank/DDBJ databases">
        <authorList>
            <person name="Peiro R."/>
            <person name="Begona"/>
            <person name="Cbmso G."/>
            <person name="Lopez M."/>
            <person name="Gonzalez S."/>
            <person name="Sacristan E."/>
            <person name="Castillo E."/>
        </authorList>
    </citation>
    <scope>NUCLEOTIDE SEQUENCE [LARGE SCALE GENOMIC DNA]</scope>
</reference>
<comment type="caution">
    <text evidence="2">The sequence shown here is derived from an EMBL/GenBank/DDBJ whole genome shotgun (WGS) entry which is preliminary data.</text>
</comment>
<accession>A0A3S4AZD9</accession>
<gene>
    <name evidence="2" type="ORF">RHODGE_RHODGE_01056</name>
</gene>
<organism evidence="2 3">
    <name type="scientific">Rhodoplanes serenus</name>
    <dbReference type="NCBI Taxonomy" id="200615"/>
    <lineage>
        <taxon>Bacteria</taxon>
        <taxon>Pseudomonadati</taxon>
        <taxon>Pseudomonadota</taxon>
        <taxon>Alphaproteobacteria</taxon>
        <taxon>Hyphomicrobiales</taxon>
        <taxon>Nitrobacteraceae</taxon>
        <taxon>Rhodoplanes</taxon>
    </lineage>
</organism>
<feature type="chain" id="PRO_5018707142" evidence="1">
    <location>
        <begin position="32"/>
        <end position="136"/>
    </location>
</feature>
<evidence type="ECO:0000313" key="3">
    <source>
        <dbReference type="Proteomes" id="UP000289200"/>
    </source>
</evidence>
<feature type="signal peptide" evidence="1">
    <location>
        <begin position="1"/>
        <end position="31"/>
    </location>
</feature>
<dbReference type="Proteomes" id="UP000289200">
    <property type="component" value="Unassembled WGS sequence"/>
</dbReference>
<dbReference type="EMBL" id="UWOC01000077">
    <property type="protein sequence ID" value="VCU07906.1"/>
    <property type="molecule type" value="Genomic_DNA"/>
</dbReference>
<protein>
    <submittedName>
        <fullName evidence="2">Uncharacterized protein</fullName>
    </submittedName>
</protein>
<sequence length="136" mass="14603">MTRMRKSLAAGLAAAAVVMLAPALDTRPAWAGGATVHRAHRHAPPGHAHYGYAWRPGYGWYVAYRPRLPARAGFVPVGGPVPYGAYGPVGWVTPYQDGTIYADDARRVYAYPTYVYPAATAVWGTACLAGPGCVWR</sequence>
<keyword evidence="3" id="KW-1185">Reference proteome</keyword>
<proteinExistence type="predicted"/>